<keyword evidence="1" id="KW-0812">Transmembrane</keyword>
<protein>
    <submittedName>
        <fullName evidence="2">Uncharacterized protein</fullName>
    </submittedName>
</protein>
<dbReference type="EMBL" id="BAAADD010000010">
    <property type="protein sequence ID" value="GAA0583264.1"/>
    <property type="molecule type" value="Genomic_DNA"/>
</dbReference>
<feature type="transmembrane region" description="Helical" evidence="1">
    <location>
        <begin position="82"/>
        <end position="104"/>
    </location>
</feature>
<feature type="transmembrane region" description="Helical" evidence="1">
    <location>
        <begin position="20"/>
        <end position="37"/>
    </location>
</feature>
<proteinExistence type="predicted"/>
<sequence>MGIRWHANFFWGLVRRWPRATLIATGSVAVFYFLYYAGVEALSIPESLAAAAGMVLMCIFLKAAWLLVFYRFTHHGSFDGSFLLAAVFVTLPLVPALGIAIFLAVMEGAGPPPDAIVPMLAGAAVVVGLTLGVAAKASYWIWGGGLRRREKSTNS</sequence>
<organism evidence="2 3">
    <name type="scientific">Rhizomicrobium electricum</name>
    <dbReference type="NCBI Taxonomy" id="480070"/>
    <lineage>
        <taxon>Bacteria</taxon>
        <taxon>Pseudomonadati</taxon>
        <taxon>Pseudomonadota</taxon>
        <taxon>Alphaproteobacteria</taxon>
        <taxon>Micropepsales</taxon>
        <taxon>Micropepsaceae</taxon>
        <taxon>Rhizomicrobium</taxon>
    </lineage>
</organism>
<dbReference type="Proteomes" id="UP001499951">
    <property type="component" value="Unassembled WGS sequence"/>
</dbReference>
<keyword evidence="3" id="KW-1185">Reference proteome</keyword>
<feature type="transmembrane region" description="Helical" evidence="1">
    <location>
        <begin position="49"/>
        <end position="70"/>
    </location>
</feature>
<feature type="transmembrane region" description="Helical" evidence="1">
    <location>
        <begin position="116"/>
        <end position="142"/>
    </location>
</feature>
<keyword evidence="1" id="KW-1133">Transmembrane helix</keyword>
<comment type="caution">
    <text evidence="2">The sequence shown here is derived from an EMBL/GenBank/DDBJ whole genome shotgun (WGS) entry which is preliminary data.</text>
</comment>
<accession>A0ABP3Q8L6</accession>
<evidence type="ECO:0000313" key="2">
    <source>
        <dbReference type="EMBL" id="GAA0583264.1"/>
    </source>
</evidence>
<name>A0ABP3Q8L6_9PROT</name>
<reference evidence="3" key="1">
    <citation type="journal article" date="2019" name="Int. J. Syst. Evol. Microbiol.">
        <title>The Global Catalogue of Microorganisms (GCM) 10K type strain sequencing project: providing services to taxonomists for standard genome sequencing and annotation.</title>
        <authorList>
            <consortium name="The Broad Institute Genomics Platform"/>
            <consortium name="The Broad Institute Genome Sequencing Center for Infectious Disease"/>
            <person name="Wu L."/>
            <person name="Ma J."/>
        </authorList>
    </citation>
    <scope>NUCLEOTIDE SEQUENCE [LARGE SCALE GENOMIC DNA]</scope>
    <source>
        <strain evidence="3">JCM 15089</strain>
    </source>
</reference>
<keyword evidence="1" id="KW-0472">Membrane</keyword>
<evidence type="ECO:0000256" key="1">
    <source>
        <dbReference type="SAM" id="Phobius"/>
    </source>
</evidence>
<gene>
    <name evidence="2" type="ORF">GCM10008942_35220</name>
</gene>
<evidence type="ECO:0000313" key="3">
    <source>
        <dbReference type="Proteomes" id="UP001499951"/>
    </source>
</evidence>
<dbReference type="RefSeq" id="WP_166937158.1">
    <property type="nucleotide sequence ID" value="NZ_BAAADD010000010.1"/>
</dbReference>